<protein>
    <submittedName>
        <fullName evidence="1">Uncharacterized protein</fullName>
    </submittedName>
</protein>
<evidence type="ECO:0000313" key="1">
    <source>
        <dbReference type="EMBL" id="CAD9326907.1"/>
    </source>
</evidence>
<dbReference type="EMBL" id="HBGN01014698">
    <property type="protein sequence ID" value="CAD9326907.1"/>
    <property type="molecule type" value="Transcribed_RNA"/>
</dbReference>
<gene>
    <name evidence="1" type="ORF">DBRI1063_LOCUS9400</name>
</gene>
<dbReference type="AlphaFoldDB" id="A0A7S1Z3F2"/>
<sequence>MNALLGKINTGEVDSHVRQSIEEITNTVDDLQKNVIVLSESDDREETKKIIADINAINHSIKASMRVAFDLKNEEELKQLKHILEEDEE</sequence>
<name>A0A7S1Z3F2_9STRA</name>
<accession>A0A7S1Z3F2</accession>
<reference evidence="1" key="1">
    <citation type="submission" date="2021-01" db="EMBL/GenBank/DDBJ databases">
        <authorList>
            <person name="Corre E."/>
            <person name="Pelletier E."/>
            <person name="Niang G."/>
            <person name="Scheremetjew M."/>
            <person name="Finn R."/>
            <person name="Kale V."/>
            <person name="Holt S."/>
            <person name="Cochrane G."/>
            <person name="Meng A."/>
            <person name="Brown T."/>
            <person name="Cohen L."/>
        </authorList>
    </citation>
    <scope>NUCLEOTIDE SEQUENCE</scope>
    <source>
        <strain evidence="1">Pop2</strain>
    </source>
</reference>
<organism evidence="1">
    <name type="scientific">Ditylum brightwellii</name>
    <dbReference type="NCBI Taxonomy" id="49249"/>
    <lineage>
        <taxon>Eukaryota</taxon>
        <taxon>Sar</taxon>
        <taxon>Stramenopiles</taxon>
        <taxon>Ochrophyta</taxon>
        <taxon>Bacillariophyta</taxon>
        <taxon>Mediophyceae</taxon>
        <taxon>Lithodesmiophycidae</taxon>
        <taxon>Lithodesmiales</taxon>
        <taxon>Lithodesmiaceae</taxon>
        <taxon>Ditylum</taxon>
    </lineage>
</organism>
<proteinExistence type="predicted"/>